<evidence type="ECO:0000313" key="2">
    <source>
        <dbReference type="Proteomes" id="UP001634394"/>
    </source>
</evidence>
<sequence>MEDVSKKILTIHTLDKRMVQRKSPALEKAGFQKAMTEMIKKGINIKEVVTDAHVGIGSVMKMFYPTIKHSHHIWHVAKNLGKKIMKVRILSSPPIIHQSRKLVAKQKENGVLLQWFKVIINHFWFSCKTASNYEQFLECHITNKHEWILSHGQGINKFLHVPMSENEERKKPWLDPKKEAKVLKTLAQVLLDQRFLKRVDYYLNFRSTAELKVFHQHILMYCAKRFVYTLCTGFGMS</sequence>
<comment type="caution">
    <text evidence="1">The sequence shown here is derived from an EMBL/GenBank/DDBJ whole genome shotgun (WGS) entry which is preliminary data.</text>
</comment>
<accession>A0ABD3WLG7</accession>
<protein>
    <recommendedName>
        <fullName evidence="3">Transposase</fullName>
    </recommendedName>
</protein>
<name>A0ABD3WLG7_SINWO</name>
<organism evidence="1 2">
    <name type="scientific">Sinanodonta woodiana</name>
    <name type="common">Chinese pond mussel</name>
    <name type="synonym">Anodonta woodiana</name>
    <dbReference type="NCBI Taxonomy" id="1069815"/>
    <lineage>
        <taxon>Eukaryota</taxon>
        <taxon>Metazoa</taxon>
        <taxon>Spiralia</taxon>
        <taxon>Lophotrochozoa</taxon>
        <taxon>Mollusca</taxon>
        <taxon>Bivalvia</taxon>
        <taxon>Autobranchia</taxon>
        <taxon>Heteroconchia</taxon>
        <taxon>Palaeoheterodonta</taxon>
        <taxon>Unionida</taxon>
        <taxon>Unionoidea</taxon>
        <taxon>Unionidae</taxon>
        <taxon>Unioninae</taxon>
        <taxon>Sinanodonta</taxon>
    </lineage>
</organism>
<evidence type="ECO:0008006" key="3">
    <source>
        <dbReference type="Google" id="ProtNLM"/>
    </source>
</evidence>
<evidence type="ECO:0000313" key="1">
    <source>
        <dbReference type="EMBL" id="KAL3874181.1"/>
    </source>
</evidence>
<proteinExistence type="predicted"/>
<dbReference type="EMBL" id="JBJQND010000006">
    <property type="protein sequence ID" value="KAL3874181.1"/>
    <property type="molecule type" value="Genomic_DNA"/>
</dbReference>
<reference evidence="1 2" key="1">
    <citation type="submission" date="2024-11" db="EMBL/GenBank/DDBJ databases">
        <title>Chromosome-level genome assembly of the freshwater bivalve Anodonta woodiana.</title>
        <authorList>
            <person name="Chen X."/>
        </authorList>
    </citation>
    <scope>NUCLEOTIDE SEQUENCE [LARGE SCALE GENOMIC DNA]</scope>
    <source>
        <strain evidence="1">MN2024</strain>
        <tissue evidence="1">Gills</tissue>
    </source>
</reference>
<gene>
    <name evidence="1" type="ORF">ACJMK2_037228</name>
</gene>
<keyword evidence="2" id="KW-1185">Reference proteome</keyword>
<dbReference type="AlphaFoldDB" id="A0ABD3WLG7"/>
<dbReference type="PANTHER" id="PTHR31751">
    <property type="entry name" value="SI:CH211-108C17.2-RELATED-RELATED"/>
    <property type="match status" value="1"/>
</dbReference>
<dbReference type="Proteomes" id="UP001634394">
    <property type="component" value="Unassembled WGS sequence"/>
</dbReference>
<dbReference type="PANTHER" id="PTHR31751:SF7">
    <property type="entry name" value="THAP-TYPE DOMAIN-CONTAINING PROTEIN"/>
    <property type="match status" value="1"/>
</dbReference>